<dbReference type="EMBL" id="CM002922">
    <property type="protein sequence ID" value="KGN64088.1"/>
    <property type="molecule type" value="Genomic_DNA"/>
</dbReference>
<feature type="chain" id="PRO_5001966378" evidence="2">
    <location>
        <begin position="23"/>
        <end position="159"/>
    </location>
</feature>
<organism evidence="3 4">
    <name type="scientific">Cucumis sativus</name>
    <name type="common">Cucumber</name>
    <dbReference type="NCBI Taxonomy" id="3659"/>
    <lineage>
        <taxon>Eukaryota</taxon>
        <taxon>Viridiplantae</taxon>
        <taxon>Streptophyta</taxon>
        <taxon>Embryophyta</taxon>
        <taxon>Tracheophyta</taxon>
        <taxon>Spermatophyta</taxon>
        <taxon>Magnoliopsida</taxon>
        <taxon>eudicotyledons</taxon>
        <taxon>Gunneridae</taxon>
        <taxon>Pentapetalae</taxon>
        <taxon>rosids</taxon>
        <taxon>fabids</taxon>
        <taxon>Cucurbitales</taxon>
        <taxon>Cucurbitaceae</taxon>
        <taxon>Benincaseae</taxon>
        <taxon>Cucumis</taxon>
    </lineage>
</organism>
<accession>A0A0A0LQP5</accession>
<reference evidence="3 4" key="1">
    <citation type="journal article" date="2009" name="Nat. Genet.">
        <title>The genome of the cucumber, Cucumis sativus L.</title>
        <authorList>
            <person name="Huang S."/>
            <person name="Li R."/>
            <person name="Zhang Z."/>
            <person name="Li L."/>
            <person name="Gu X."/>
            <person name="Fan W."/>
            <person name="Lucas W.J."/>
            <person name="Wang X."/>
            <person name="Xie B."/>
            <person name="Ni P."/>
            <person name="Ren Y."/>
            <person name="Zhu H."/>
            <person name="Li J."/>
            <person name="Lin K."/>
            <person name="Jin W."/>
            <person name="Fei Z."/>
            <person name="Li G."/>
            <person name="Staub J."/>
            <person name="Kilian A."/>
            <person name="van der Vossen E.A."/>
            <person name="Wu Y."/>
            <person name="Guo J."/>
            <person name="He J."/>
            <person name="Jia Z."/>
            <person name="Ren Y."/>
            <person name="Tian G."/>
            <person name="Lu Y."/>
            <person name="Ruan J."/>
            <person name="Qian W."/>
            <person name="Wang M."/>
            <person name="Huang Q."/>
            <person name="Li B."/>
            <person name="Xuan Z."/>
            <person name="Cao J."/>
            <person name="Asan"/>
            <person name="Wu Z."/>
            <person name="Zhang J."/>
            <person name="Cai Q."/>
            <person name="Bai Y."/>
            <person name="Zhao B."/>
            <person name="Han Y."/>
            <person name="Li Y."/>
            <person name="Li X."/>
            <person name="Wang S."/>
            <person name="Shi Q."/>
            <person name="Liu S."/>
            <person name="Cho W.K."/>
            <person name="Kim J.Y."/>
            <person name="Xu Y."/>
            <person name="Heller-Uszynska K."/>
            <person name="Miao H."/>
            <person name="Cheng Z."/>
            <person name="Zhang S."/>
            <person name="Wu J."/>
            <person name="Yang Y."/>
            <person name="Kang H."/>
            <person name="Li M."/>
            <person name="Liang H."/>
            <person name="Ren X."/>
            <person name="Shi Z."/>
            <person name="Wen M."/>
            <person name="Jian M."/>
            <person name="Yang H."/>
            <person name="Zhang G."/>
            <person name="Yang Z."/>
            <person name="Chen R."/>
            <person name="Liu S."/>
            <person name="Li J."/>
            <person name="Ma L."/>
            <person name="Liu H."/>
            <person name="Zhou Y."/>
            <person name="Zhao J."/>
            <person name="Fang X."/>
            <person name="Li G."/>
            <person name="Fang L."/>
            <person name="Li Y."/>
            <person name="Liu D."/>
            <person name="Zheng H."/>
            <person name="Zhang Y."/>
            <person name="Qin N."/>
            <person name="Li Z."/>
            <person name="Yang G."/>
            <person name="Yang S."/>
            <person name="Bolund L."/>
            <person name="Kristiansen K."/>
            <person name="Zheng H."/>
            <person name="Li S."/>
            <person name="Zhang X."/>
            <person name="Yang H."/>
            <person name="Wang J."/>
            <person name="Sun R."/>
            <person name="Zhang B."/>
            <person name="Jiang S."/>
            <person name="Wang J."/>
            <person name="Du Y."/>
            <person name="Li S."/>
        </authorList>
    </citation>
    <scope>NUCLEOTIDE SEQUENCE [LARGE SCALE GENOMIC DNA]</scope>
    <source>
        <strain evidence="4">cv. 9930</strain>
    </source>
</reference>
<keyword evidence="1" id="KW-0472">Membrane</keyword>
<keyword evidence="1" id="KW-1133">Transmembrane helix</keyword>
<dbReference type="PANTHER" id="PTHR34741:SF2">
    <property type="entry name" value="VESICLE TRANSPORT PROTEIN"/>
    <property type="match status" value="1"/>
</dbReference>
<reference evidence="3 4" key="2">
    <citation type="journal article" date="2009" name="PLoS ONE">
        <title>An integrated genetic and cytogenetic map of the cucumber genome.</title>
        <authorList>
            <person name="Ren Y."/>
            <person name="Zhang Z."/>
            <person name="Liu J."/>
            <person name="Staub J.E."/>
            <person name="Han Y."/>
            <person name="Cheng Z."/>
            <person name="Li X."/>
            <person name="Lu J."/>
            <person name="Miao H."/>
            <person name="Kang H."/>
            <person name="Xie B."/>
            <person name="Gu X."/>
            <person name="Wang X."/>
            <person name="Du Y."/>
            <person name="Jin W."/>
            <person name="Huang S."/>
        </authorList>
    </citation>
    <scope>NUCLEOTIDE SEQUENCE [LARGE SCALE GENOMIC DNA]</scope>
    <source>
        <strain evidence="4">cv. 9930</strain>
    </source>
</reference>
<reference evidence="3 4" key="4">
    <citation type="journal article" date="2011" name="BMC Genomics">
        <title>RNA-Seq improves annotation of protein-coding genes in the cucumber genome.</title>
        <authorList>
            <person name="Li Z."/>
            <person name="Zhang Z."/>
            <person name="Yan P."/>
            <person name="Huang S."/>
            <person name="Fei Z."/>
            <person name="Lin K."/>
        </authorList>
    </citation>
    <scope>NUCLEOTIDE SEQUENCE [LARGE SCALE GENOMIC DNA]</scope>
    <source>
        <strain evidence="4">cv. 9930</strain>
    </source>
</reference>
<evidence type="ECO:0000313" key="3">
    <source>
        <dbReference type="EMBL" id="KGN64088.1"/>
    </source>
</evidence>
<feature type="signal peptide" evidence="2">
    <location>
        <begin position="1"/>
        <end position="22"/>
    </location>
</feature>
<keyword evidence="2" id="KW-0732">Signal</keyword>
<dbReference type="Gramene" id="KGN64088">
    <property type="protein sequence ID" value="KGN64088"/>
    <property type="gene ID" value="Csa_1G040510"/>
</dbReference>
<evidence type="ECO:0000313" key="4">
    <source>
        <dbReference type="Proteomes" id="UP000029981"/>
    </source>
</evidence>
<dbReference type="AlphaFoldDB" id="A0A0A0LQP5"/>
<sequence>MLGWCALIVAVGAWFRQPYCGARRSLEIVAETVEERKEFIIGLCVSSAIGIVTTSVQIKTKLPNSFQCLSMPILLCFVSVVFARMIESVFRTLSEILYCVGDFMCATTCFIATAISYDDAHFHTIVIVLYSIFCIICIIFIIFISITHNDPSSPSSSNI</sequence>
<name>A0A0A0LQP5_CUCSA</name>
<feature type="transmembrane region" description="Helical" evidence="1">
    <location>
        <begin position="68"/>
        <end position="86"/>
    </location>
</feature>
<dbReference type="PANTHER" id="PTHR34741">
    <property type="entry name" value="IMAP FAMILY MEMBER 1, PUTATIVE-RELATED"/>
    <property type="match status" value="1"/>
</dbReference>
<keyword evidence="1" id="KW-0812">Transmembrane</keyword>
<protein>
    <submittedName>
        <fullName evidence="3">Uncharacterized protein</fullName>
    </submittedName>
</protein>
<reference evidence="3 4" key="3">
    <citation type="journal article" date="2010" name="BMC Genomics">
        <title>Transcriptome sequencing and comparative analysis of cucumber flowers with different sex types.</title>
        <authorList>
            <person name="Guo S."/>
            <person name="Zheng Y."/>
            <person name="Joung J.G."/>
            <person name="Liu S."/>
            <person name="Zhang Z."/>
            <person name="Crasta O.R."/>
            <person name="Sobral B.W."/>
            <person name="Xu Y."/>
            <person name="Huang S."/>
            <person name="Fei Z."/>
        </authorList>
    </citation>
    <scope>NUCLEOTIDE SEQUENCE [LARGE SCALE GENOMIC DNA]</scope>
    <source>
        <strain evidence="4">cv. 9930</strain>
    </source>
</reference>
<feature type="transmembrane region" description="Helical" evidence="1">
    <location>
        <begin position="39"/>
        <end position="56"/>
    </location>
</feature>
<evidence type="ECO:0000256" key="2">
    <source>
        <dbReference type="SAM" id="SignalP"/>
    </source>
</evidence>
<feature type="transmembrane region" description="Helical" evidence="1">
    <location>
        <begin position="92"/>
        <end position="115"/>
    </location>
</feature>
<dbReference type="Proteomes" id="UP000029981">
    <property type="component" value="Chromosome 1"/>
</dbReference>
<feature type="transmembrane region" description="Helical" evidence="1">
    <location>
        <begin position="127"/>
        <end position="146"/>
    </location>
</feature>
<evidence type="ECO:0000256" key="1">
    <source>
        <dbReference type="SAM" id="Phobius"/>
    </source>
</evidence>
<keyword evidence="4" id="KW-1185">Reference proteome</keyword>
<proteinExistence type="predicted"/>
<gene>
    <name evidence="3" type="ORF">Csa_1G040510</name>
</gene>